<reference evidence="1" key="1">
    <citation type="submission" date="2014-11" db="EMBL/GenBank/DDBJ databases">
        <authorList>
            <person name="Amaro Gonzalez C."/>
        </authorList>
    </citation>
    <scope>NUCLEOTIDE SEQUENCE</scope>
</reference>
<evidence type="ECO:0000313" key="1">
    <source>
        <dbReference type="EMBL" id="JAH33504.1"/>
    </source>
</evidence>
<sequence>MLHGWWNRQTPLVCPSTSQKPEDHPLSTVKLFFLTS</sequence>
<dbReference type="EMBL" id="GBXM01075073">
    <property type="protein sequence ID" value="JAH33504.1"/>
    <property type="molecule type" value="Transcribed_RNA"/>
</dbReference>
<dbReference type="AlphaFoldDB" id="A0A0E9RWE7"/>
<organism evidence="1">
    <name type="scientific">Anguilla anguilla</name>
    <name type="common">European freshwater eel</name>
    <name type="synonym">Muraena anguilla</name>
    <dbReference type="NCBI Taxonomy" id="7936"/>
    <lineage>
        <taxon>Eukaryota</taxon>
        <taxon>Metazoa</taxon>
        <taxon>Chordata</taxon>
        <taxon>Craniata</taxon>
        <taxon>Vertebrata</taxon>
        <taxon>Euteleostomi</taxon>
        <taxon>Actinopterygii</taxon>
        <taxon>Neopterygii</taxon>
        <taxon>Teleostei</taxon>
        <taxon>Anguilliformes</taxon>
        <taxon>Anguillidae</taxon>
        <taxon>Anguilla</taxon>
    </lineage>
</organism>
<accession>A0A0E9RWE7</accession>
<protein>
    <submittedName>
        <fullName evidence="1">Uncharacterized protein</fullName>
    </submittedName>
</protein>
<proteinExistence type="predicted"/>
<name>A0A0E9RWE7_ANGAN</name>
<reference evidence="1" key="2">
    <citation type="journal article" date="2015" name="Fish Shellfish Immunol.">
        <title>Early steps in the European eel (Anguilla anguilla)-Vibrio vulnificus interaction in the gills: Role of the RtxA13 toxin.</title>
        <authorList>
            <person name="Callol A."/>
            <person name="Pajuelo D."/>
            <person name="Ebbesson L."/>
            <person name="Teles M."/>
            <person name="MacKenzie S."/>
            <person name="Amaro C."/>
        </authorList>
    </citation>
    <scope>NUCLEOTIDE SEQUENCE</scope>
</reference>